<dbReference type="PANTHER" id="PTHR40086:SF1">
    <property type="entry name" value="CELL CYCLE REGULATOR CCRZ"/>
    <property type="match status" value="1"/>
</dbReference>
<gene>
    <name evidence="1" type="ORF">SporoS204_13560</name>
</gene>
<dbReference type="Gene3D" id="3.30.200.20">
    <property type="entry name" value="Phosphorylase Kinase, domain 1"/>
    <property type="match status" value="1"/>
</dbReference>
<dbReference type="Pfam" id="PF01633">
    <property type="entry name" value="Choline_kinase"/>
    <property type="match status" value="1"/>
</dbReference>
<dbReference type="CDD" id="cd05151">
    <property type="entry name" value="ChoK-like"/>
    <property type="match status" value="1"/>
</dbReference>
<evidence type="ECO:0000313" key="2">
    <source>
        <dbReference type="Proteomes" id="UP000192486"/>
    </source>
</evidence>
<dbReference type="EMBL" id="CP015108">
    <property type="protein sequence ID" value="ARF15087.1"/>
    <property type="molecule type" value="Genomic_DNA"/>
</dbReference>
<dbReference type="InterPro" id="IPR011009">
    <property type="entry name" value="Kinase-like_dom_sf"/>
</dbReference>
<organism evidence="1 2">
    <name type="scientific">Sporosarcina ureae</name>
    <dbReference type="NCBI Taxonomy" id="1571"/>
    <lineage>
        <taxon>Bacteria</taxon>
        <taxon>Bacillati</taxon>
        <taxon>Bacillota</taxon>
        <taxon>Bacilli</taxon>
        <taxon>Bacillales</taxon>
        <taxon>Caryophanaceae</taxon>
        <taxon>Sporosarcina</taxon>
    </lineage>
</organism>
<dbReference type="SUPFAM" id="SSF56112">
    <property type="entry name" value="Protein kinase-like (PK-like)"/>
    <property type="match status" value="1"/>
</dbReference>
<dbReference type="RefSeq" id="WP_029052533.1">
    <property type="nucleotide sequence ID" value="NZ_CP015108.1"/>
</dbReference>
<reference evidence="1 2" key="1">
    <citation type="submission" date="2016-04" db="EMBL/GenBank/DDBJ databases">
        <title>Comparative Genomics and Epigenetics of Sporosarcina ureae.</title>
        <authorList>
            <person name="Oliver A.S."/>
            <person name="Cooper K.K."/>
        </authorList>
    </citation>
    <scope>NUCLEOTIDE SEQUENCE [LARGE SCALE GENOMIC DNA]</scope>
    <source>
        <strain evidence="1 2">S204</strain>
    </source>
</reference>
<evidence type="ECO:0000313" key="1">
    <source>
        <dbReference type="EMBL" id="ARF15087.1"/>
    </source>
</evidence>
<dbReference type="PANTHER" id="PTHR40086">
    <property type="entry name" value="PHOSPHOTRANSFERASE YTMP-RELATED"/>
    <property type="match status" value="1"/>
</dbReference>
<keyword evidence="2" id="KW-1185">Reference proteome</keyword>
<name>A0ABN4YT76_SPOUR</name>
<accession>A0ABN4YT76</accession>
<sequence length="272" mass="32039">MFLIEELIYIKRLGGLTNLNFLVAHKGQKYVLRFPAHEFEDIINRHHEKENQRIAAEIEVTVGNVVFTDEGIKMTPYYDATASLTRDLIVSSEYLEKIAGVLSTLHSSKREFPNRFNYWGEVEKYKIALTEIPSLYVLLEERLRKLMQGERQEYVPCHMDSVTANFIQNDAKQLLLIDWEYSANYLPEWDLAAFILERELNEQQEQELLSYYGLPATSKQSLDLQKLKSDFLWSLWSLVKEIEDPSFEQYTAKRTERLLEGLEQYYRVYGNN</sequence>
<dbReference type="InterPro" id="IPR052077">
    <property type="entry name" value="CcrZ_PhaseVar_Mediator"/>
</dbReference>
<proteinExistence type="predicted"/>
<dbReference type="Proteomes" id="UP000192486">
    <property type="component" value="Chromosome"/>
</dbReference>
<evidence type="ECO:0008006" key="3">
    <source>
        <dbReference type="Google" id="ProtNLM"/>
    </source>
</evidence>
<dbReference type="Gene3D" id="3.90.1200.10">
    <property type="match status" value="1"/>
</dbReference>
<protein>
    <recommendedName>
        <fullName evidence="3">Choline kinase</fullName>
    </recommendedName>
</protein>